<name>A0A6H1ZCP7_9ZZZZ</name>
<evidence type="ECO:0000313" key="1">
    <source>
        <dbReference type="EMBL" id="QJA45683.1"/>
    </source>
</evidence>
<dbReference type="EMBL" id="MT145196">
    <property type="protein sequence ID" value="QJI05239.1"/>
    <property type="molecule type" value="Genomic_DNA"/>
</dbReference>
<dbReference type="AlphaFoldDB" id="A0A6H1ZCP7"/>
<protein>
    <submittedName>
        <fullName evidence="1">Uncharacterized protein</fullName>
    </submittedName>
</protein>
<evidence type="ECO:0000313" key="4">
    <source>
        <dbReference type="EMBL" id="QJI05239.1"/>
    </source>
</evidence>
<organism evidence="1">
    <name type="scientific">viral metagenome</name>
    <dbReference type="NCBI Taxonomy" id="1070528"/>
    <lineage>
        <taxon>unclassified sequences</taxon>
        <taxon>metagenomes</taxon>
        <taxon>organismal metagenomes</taxon>
    </lineage>
</organism>
<sequence>MPHFYRIKRWGSTRFGEPCRVLAGGRNGSILIEFEDGYRMVTTRHGVRRLVRGKTCG</sequence>
<evidence type="ECO:0000313" key="2">
    <source>
        <dbReference type="EMBL" id="QJA66112.1"/>
    </source>
</evidence>
<gene>
    <name evidence="4" type="ORF">MM415A00138_0052</name>
    <name evidence="2" type="ORF">MM415B00361_0032</name>
    <name evidence="1" type="ORF">TM448A00273_0009</name>
    <name evidence="3" type="ORF">TM448B00155_0049</name>
</gene>
<reference evidence="1" key="1">
    <citation type="submission" date="2020-03" db="EMBL/GenBank/DDBJ databases">
        <title>The deep terrestrial virosphere.</title>
        <authorList>
            <person name="Holmfeldt K."/>
            <person name="Nilsson E."/>
            <person name="Simone D."/>
            <person name="Lopez-Fernandez M."/>
            <person name="Wu X."/>
            <person name="de Brujin I."/>
            <person name="Lundin D."/>
            <person name="Andersson A."/>
            <person name="Bertilsson S."/>
            <person name="Dopson M."/>
        </authorList>
    </citation>
    <scope>NUCLEOTIDE SEQUENCE</scope>
    <source>
        <strain evidence="4">MM415A00138</strain>
        <strain evidence="2">MM415B00361</strain>
        <strain evidence="1">TM448A00273</strain>
        <strain evidence="3">TM448B00155</strain>
    </source>
</reference>
<evidence type="ECO:0000313" key="3">
    <source>
        <dbReference type="EMBL" id="QJH93933.1"/>
    </source>
</evidence>
<dbReference type="EMBL" id="MT143995">
    <property type="protein sequence ID" value="QJA45683.1"/>
    <property type="molecule type" value="Genomic_DNA"/>
</dbReference>
<accession>A0A6H1ZCP7</accession>
<proteinExistence type="predicted"/>
<dbReference type="EMBL" id="MT141549">
    <property type="protein sequence ID" value="QJA66112.1"/>
    <property type="molecule type" value="Genomic_DNA"/>
</dbReference>
<dbReference type="EMBL" id="MT144593">
    <property type="protein sequence ID" value="QJH93933.1"/>
    <property type="molecule type" value="Genomic_DNA"/>
</dbReference>